<proteinExistence type="predicted"/>
<reference evidence="2" key="3">
    <citation type="submission" date="2025-08" db="UniProtKB">
        <authorList>
            <consortium name="RefSeq"/>
        </authorList>
    </citation>
    <scope>IDENTIFICATION</scope>
    <source>
        <strain evidence="2">CBS 342.82</strain>
    </source>
</reference>
<dbReference type="InterPro" id="IPR023198">
    <property type="entry name" value="PGP-like_dom2"/>
</dbReference>
<dbReference type="AlphaFoldDB" id="A0A6J3MH50"/>
<dbReference type="InterPro" id="IPR023214">
    <property type="entry name" value="HAD_sf"/>
</dbReference>
<protein>
    <submittedName>
        <fullName evidence="2">HAD-like protein</fullName>
    </submittedName>
</protein>
<name>A0A6J3MH50_9PEZI</name>
<dbReference type="PANTHER" id="PTHR43481">
    <property type="entry name" value="FRUCTOSE-1-PHOSPHATE PHOSPHATASE"/>
    <property type="match status" value="1"/>
</dbReference>
<dbReference type="Gene3D" id="3.40.50.1000">
    <property type="entry name" value="HAD superfamily/HAD-like"/>
    <property type="match status" value="1"/>
</dbReference>
<dbReference type="CDD" id="cd07527">
    <property type="entry name" value="HAD_ScGPP-like"/>
    <property type="match status" value="1"/>
</dbReference>
<dbReference type="OrthoDB" id="40579at2759"/>
<dbReference type="Gene3D" id="1.10.150.240">
    <property type="entry name" value="Putative phosphatase, domain 2"/>
    <property type="match status" value="1"/>
</dbReference>
<dbReference type="NCBIfam" id="TIGR01509">
    <property type="entry name" value="HAD-SF-IA-v3"/>
    <property type="match status" value="1"/>
</dbReference>
<gene>
    <name evidence="2" type="ORF">K489DRAFT_376624</name>
</gene>
<dbReference type="Pfam" id="PF00702">
    <property type="entry name" value="Hydrolase"/>
    <property type="match status" value="1"/>
</dbReference>
<evidence type="ECO:0000313" key="2">
    <source>
        <dbReference type="RefSeq" id="XP_033463258.1"/>
    </source>
</evidence>
<dbReference type="PANTHER" id="PTHR43481:SF4">
    <property type="entry name" value="GLYCEROL-1-PHOSPHATE PHOSPHOHYDROLASE 1-RELATED"/>
    <property type="match status" value="1"/>
</dbReference>
<dbReference type="RefSeq" id="XP_033463258.1">
    <property type="nucleotide sequence ID" value="XM_033603961.1"/>
</dbReference>
<dbReference type="SUPFAM" id="SSF56784">
    <property type="entry name" value="HAD-like"/>
    <property type="match status" value="1"/>
</dbReference>
<dbReference type="SFLD" id="SFLDG01135">
    <property type="entry name" value="C1.5.6:_HAD__Beta-PGM__Phospha"/>
    <property type="match status" value="1"/>
</dbReference>
<reference evidence="2" key="1">
    <citation type="submission" date="2020-01" db="EMBL/GenBank/DDBJ databases">
        <authorList>
            <consortium name="DOE Joint Genome Institute"/>
            <person name="Haridas S."/>
            <person name="Albert R."/>
            <person name="Binder M."/>
            <person name="Bloem J."/>
            <person name="Labutti K."/>
            <person name="Salamov A."/>
            <person name="Andreopoulos B."/>
            <person name="Baker S.E."/>
            <person name="Barry K."/>
            <person name="Bills G."/>
            <person name="Bluhm B.H."/>
            <person name="Cannon C."/>
            <person name="Castanera R."/>
            <person name="Culley D.E."/>
            <person name="Daum C."/>
            <person name="Ezra D."/>
            <person name="Gonzalez J.B."/>
            <person name="Henrissat B."/>
            <person name="Kuo A."/>
            <person name="Liang C."/>
            <person name="Lipzen A."/>
            <person name="Lutzoni F."/>
            <person name="Magnuson J."/>
            <person name="Mondo S."/>
            <person name="Nolan M."/>
            <person name="Ohm R."/>
            <person name="Pangilinan J."/>
            <person name="Park H.-J."/>
            <person name="Ramirez L."/>
            <person name="Alfaro M."/>
            <person name="Sun H."/>
            <person name="Tritt A."/>
            <person name="Yoshinaga Y."/>
            <person name="Zwiers L.-H."/>
            <person name="Turgeon B.G."/>
            <person name="Goodwin S.B."/>
            <person name="Spatafora J.W."/>
            <person name="Crous P.W."/>
            <person name="Grigoriev I.V."/>
        </authorList>
    </citation>
    <scope>NUCLEOTIDE SEQUENCE</scope>
    <source>
        <strain evidence="2">CBS 342.82</strain>
    </source>
</reference>
<accession>A0A6J3MH50</accession>
<organism evidence="2">
    <name type="scientific">Dissoconium aciculare CBS 342.82</name>
    <dbReference type="NCBI Taxonomy" id="1314786"/>
    <lineage>
        <taxon>Eukaryota</taxon>
        <taxon>Fungi</taxon>
        <taxon>Dikarya</taxon>
        <taxon>Ascomycota</taxon>
        <taxon>Pezizomycotina</taxon>
        <taxon>Dothideomycetes</taxon>
        <taxon>Dothideomycetidae</taxon>
        <taxon>Mycosphaerellales</taxon>
        <taxon>Dissoconiaceae</taxon>
        <taxon>Dissoconium</taxon>
    </lineage>
</organism>
<dbReference type="SFLD" id="SFLDG01129">
    <property type="entry name" value="C1.5:_HAD__Beta-PGM__Phosphata"/>
    <property type="match status" value="1"/>
</dbReference>
<sequence>MEDSQVKIRAPETHGFDALLFDMDGTIIDSTPAIIKYWLQMGENIGVDGNEILKTSHGRRSIDVLSILAPNLANWDYVCKAEGRIPIDYGSDAVEVPGSRKLLDRLQSLNAPWAIVTSGTTPLVTGWLDKMKLAQPKHMVTAEEVEKGKPDPACYRLGAKRLGFDDTSNKRILVLEDAPAGVRAGKAAGFDVLGLVTTHSFAELQTAGADWIVKDLDSIDCIGMQTGTGLVKIRIRDGLWE</sequence>
<dbReference type="GO" id="GO:0050308">
    <property type="term" value="F:sugar-phosphatase activity"/>
    <property type="evidence" value="ECO:0007669"/>
    <property type="project" value="TreeGrafter"/>
</dbReference>
<dbReference type="GeneID" id="54361761"/>
<dbReference type="InterPro" id="IPR051806">
    <property type="entry name" value="HAD-like_SPP"/>
</dbReference>
<dbReference type="Proteomes" id="UP000504637">
    <property type="component" value="Unplaced"/>
</dbReference>
<reference evidence="2" key="2">
    <citation type="submission" date="2020-04" db="EMBL/GenBank/DDBJ databases">
        <authorList>
            <consortium name="NCBI Genome Project"/>
        </authorList>
    </citation>
    <scope>NUCLEOTIDE SEQUENCE</scope>
    <source>
        <strain evidence="2">CBS 342.82</strain>
    </source>
</reference>
<dbReference type="SFLD" id="SFLDS00003">
    <property type="entry name" value="Haloacid_Dehalogenase"/>
    <property type="match status" value="1"/>
</dbReference>
<dbReference type="InterPro" id="IPR036412">
    <property type="entry name" value="HAD-like_sf"/>
</dbReference>
<keyword evidence="1" id="KW-1185">Reference proteome</keyword>
<evidence type="ECO:0000313" key="1">
    <source>
        <dbReference type="Proteomes" id="UP000504637"/>
    </source>
</evidence>
<dbReference type="InterPro" id="IPR006439">
    <property type="entry name" value="HAD-SF_hydro_IA"/>
</dbReference>